<protein>
    <submittedName>
        <fullName evidence="1">Uncharacterized protein</fullName>
    </submittedName>
</protein>
<reference evidence="1 2" key="1">
    <citation type="submission" date="2014-02" db="EMBL/GenBank/DDBJ databases">
        <title>Vibrio fortis Dalian14 Genome Sequencing.</title>
        <authorList>
            <person name="Wang Y."/>
            <person name="Song L."/>
            <person name="Liu G."/>
            <person name="Ding J."/>
        </authorList>
    </citation>
    <scope>NUCLEOTIDE SEQUENCE [LARGE SCALE GENOMIC DNA]</scope>
    <source>
        <strain evidence="1 2">Dalian14</strain>
    </source>
</reference>
<dbReference type="RefSeq" id="WP_032552325.1">
    <property type="nucleotide sequence ID" value="NZ_JFFR01000027.1"/>
</dbReference>
<dbReference type="EMBL" id="JFFR01000027">
    <property type="protein sequence ID" value="KDN27532.1"/>
    <property type="molecule type" value="Genomic_DNA"/>
</dbReference>
<gene>
    <name evidence="1" type="ORF">VFDL14_18755</name>
</gene>
<comment type="caution">
    <text evidence="1">The sequence shown here is derived from an EMBL/GenBank/DDBJ whole genome shotgun (WGS) entry which is preliminary data.</text>
</comment>
<dbReference type="Proteomes" id="UP000027219">
    <property type="component" value="Unassembled WGS sequence"/>
</dbReference>
<name>A0A066UNR3_9VIBR</name>
<evidence type="ECO:0000313" key="2">
    <source>
        <dbReference type="Proteomes" id="UP000027219"/>
    </source>
</evidence>
<organism evidence="1 2">
    <name type="scientific">Vibrio fortis</name>
    <dbReference type="NCBI Taxonomy" id="212667"/>
    <lineage>
        <taxon>Bacteria</taxon>
        <taxon>Pseudomonadati</taxon>
        <taxon>Pseudomonadota</taxon>
        <taxon>Gammaproteobacteria</taxon>
        <taxon>Vibrionales</taxon>
        <taxon>Vibrionaceae</taxon>
        <taxon>Vibrio</taxon>
    </lineage>
</organism>
<dbReference type="AlphaFoldDB" id="A0A066UNR3"/>
<sequence>MSKVEIPKHLLPNLGAEMKMDVHLVDVKLDNGIVHHKMAVRGGCYLTGYSSDQNGEGAVPFKSTQIVAIRRHKLVKWWPFW</sequence>
<accession>A0A066UNR3</accession>
<proteinExistence type="predicted"/>
<evidence type="ECO:0000313" key="1">
    <source>
        <dbReference type="EMBL" id="KDN27532.1"/>
    </source>
</evidence>
<keyword evidence="2" id="KW-1185">Reference proteome</keyword>
<dbReference type="OrthoDB" id="9156048at2"/>